<name>A0A495M8X2_9FLAO</name>
<reference evidence="2 3" key="1">
    <citation type="submission" date="2018-10" db="EMBL/GenBank/DDBJ databases">
        <title>Genomic Encyclopedia of Archaeal and Bacterial Type Strains, Phase II (KMG-II): from individual species to whole genera.</title>
        <authorList>
            <person name="Goeker M."/>
        </authorList>
    </citation>
    <scope>NUCLEOTIDE SEQUENCE [LARGE SCALE GENOMIC DNA]</scope>
    <source>
        <strain evidence="2 3">DSM 29537</strain>
    </source>
</reference>
<protein>
    <submittedName>
        <fullName evidence="2">Uncharacterized protein</fullName>
    </submittedName>
</protein>
<feature type="transmembrane region" description="Helical" evidence="1">
    <location>
        <begin position="20"/>
        <end position="41"/>
    </location>
</feature>
<evidence type="ECO:0000256" key="1">
    <source>
        <dbReference type="SAM" id="Phobius"/>
    </source>
</evidence>
<dbReference type="Proteomes" id="UP000277579">
    <property type="component" value="Unassembled WGS sequence"/>
</dbReference>
<organism evidence="2 3">
    <name type="scientific">Flavobacterium endophyticum</name>
    <dbReference type="NCBI Taxonomy" id="1540163"/>
    <lineage>
        <taxon>Bacteria</taxon>
        <taxon>Pseudomonadati</taxon>
        <taxon>Bacteroidota</taxon>
        <taxon>Flavobacteriia</taxon>
        <taxon>Flavobacteriales</taxon>
        <taxon>Flavobacteriaceae</taxon>
        <taxon>Flavobacterium</taxon>
    </lineage>
</organism>
<keyword evidence="1" id="KW-1133">Transmembrane helix</keyword>
<evidence type="ECO:0000313" key="3">
    <source>
        <dbReference type="Proteomes" id="UP000277579"/>
    </source>
</evidence>
<keyword evidence="1" id="KW-0472">Membrane</keyword>
<dbReference type="AlphaFoldDB" id="A0A495M8X2"/>
<keyword evidence="1" id="KW-0812">Transmembrane</keyword>
<accession>A0A495M8X2</accession>
<dbReference type="EMBL" id="RBLC01000003">
    <property type="protein sequence ID" value="RKS21928.1"/>
    <property type="molecule type" value="Genomic_DNA"/>
</dbReference>
<keyword evidence="3" id="KW-1185">Reference proteome</keyword>
<proteinExistence type="predicted"/>
<comment type="caution">
    <text evidence="2">The sequence shown here is derived from an EMBL/GenBank/DDBJ whole genome shotgun (WGS) entry which is preliminary data.</text>
</comment>
<evidence type="ECO:0000313" key="2">
    <source>
        <dbReference type="EMBL" id="RKS21928.1"/>
    </source>
</evidence>
<sequence length="65" mass="7891">MYKTTNHPQRYAYKKELRFTASAINVLFFFFALLIMAYLAIRINRNIEESRSREIEKVAKVKYRQ</sequence>
<gene>
    <name evidence="2" type="ORF">CLV94_2563</name>
</gene>